<evidence type="ECO:0000256" key="1">
    <source>
        <dbReference type="SAM" id="SignalP"/>
    </source>
</evidence>
<feature type="chain" id="PRO_5038504233" evidence="1">
    <location>
        <begin position="23"/>
        <end position="356"/>
    </location>
</feature>
<comment type="caution">
    <text evidence="3">The sequence shown here is derived from an EMBL/GenBank/DDBJ whole genome shotgun (WGS) entry which is preliminary data.</text>
</comment>
<feature type="domain" description="M23ase beta-sheet core" evidence="2">
    <location>
        <begin position="239"/>
        <end position="333"/>
    </location>
</feature>
<evidence type="ECO:0000313" key="4">
    <source>
        <dbReference type="Proteomes" id="UP000600365"/>
    </source>
</evidence>
<sequence length="356" mass="38586">MRFSRRRPLLVSALLCALVVLAARPTAAEDDGEDPGISARVARLYEDASVATRQYEAGRREAEAQRTKARRAERLLARERQEVAARHEDLGRIAREQYRQGGGLPYTAQILIAGGPDDLIRGQRAVWRADLDVSNAVTKSRRAEARLAADEARARSEWQAVEHRNGEFAEMKRIIQAKLEEARSTLQSQADASVAAGSCRGAVRLEQPKTKSKRAWVAPVRTYVLSAGFGRAGKHWASRHTGQDFAVPIGTPVRAVGTGRVVSVSCRGAFGIEIVIEHPGGYCTRYAHLAAVAVDQGERVSTGQWIGQSGTSGNSTGPHLHFEVRVTPDPGSAIDPVPWLAEHGVDIQRTAGAGAR</sequence>
<dbReference type="CDD" id="cd12797">
    <property type="entry name" value="M23_peptidase"/>
    <property type="match status" value="1"/>
</dbReference>
<protein>
    <submittedName>
        <fullName evidence="3">Peptidase</fullName>
    </submittedName>
</protein>
<accession>A0A917Y4I4</accession>
<dbReference type="GO" id="GO:0004222">
    <property type="term" value="F:metalloendopeptidase activity"/>
    <property type="evidence" value="ECO:0007669"/>
    <property type="project" value="TreeGrafter"/>
</dbReference>
<feature type="signal peptide" evidence="1">
    <location>
        <begin position="1"/>
        <end position="22"/>
    </location>
</feature>
<dbReference type="InterPro" id="IPR050570">
    <property type="entry name" value="Cell_wall_metabolism_enzyme"/>
</dbReference>
<organism evidence="3 4">
    <name type="scientific">Streptomyces albiflavescens</name>
    <dbReference type="NCBI Taxonomy" id="1623582"/>
    <lineage>
        <taxon>Bacteria</taxon>
        <taxon>Bacillati</taxon>
        <taxon>Actinomycetota</taxon>
        <taxon>Actinomycetes</taxon>
        <taxon>Kitasatosporales</taxon>
        <taxon>Streptomycetaceae</taxon>
        <taxon>Streptomyces</taxon>
    </lineage>
</organism>
<dbReference type="InterPro" id="IPR016047">
    <property type="entry name" value="M23ase_b-sheet_dom"/>
</dbReference>
<dbReference type="PANTHER" id="PTHR21666:SF270">
    <property type="entry name" value="MUREIN HYDROLASE ACTIVATOR ENVC"/>
    <property type="match status" value="1"/>
</dbReference>
<evidence type="ECO:0000259" key="2">
    <source>
        <dbReference type="Pfam" id="PF01551"/>
    </source>
</evidence>
<name>A0A917Y4I4_9ACTN</name>
<dbReference type="FunFam" id="2.70.70.10:FF:000013">
    <property type="entry name" value="Peptidase family M23"/>
    <property type="match status" value="1"/>
</dbReference>
<dbReference type="AlphaFoldDB" id="A0A917Y4I4"/>
<dbReference type="Gene3D" id="2.70.70.10">
    <property type="entry name" value="Glucose Permease (Domain IIA)"/>
    <property type="match status" value="1"/>
</dbReference>
<dbReference type="SUPFAM" id="SSF51261">
    <property type="entry name" value="Duplicated hybrid motif"/>
    <property type="match status" value="1"/>
</dbReference>
<gene>
    <name evidence="3" type="ORF">GCM10011579_038130</name>
</gene>
<dbReference type="InterPro" id="IPR011055">
    <property type="entry name" value="Dup_hybrid_motif"/>
</dbReference>
<proteinExistence type="predicted"/>
<reference evidence="3 4" key="1">
    <citation type="journal article" date="2014" name="Int. J. Syst. Evol. Microbiol.">
        <title>Complete genome sequence of Corynebacterium casei LMG S-19264T (=DSM 44701T), isolated from a smear-ripened cheese.</title>
        <authorList>
            <consortium name="US DOE Joint Genome Institute (JGI-PGF)"/>
            <person name="Walter F."/>
            <person name="Albersmeier A."/>
            <person name="Kalinowski J."/>
            <person name="Ruckert C."/>
        </authorList>
    </citation>
    <scope>NUCLEOTIDE SEQUENCE [LARGE SCALE GENOMIC DNA]</scope>
    <source>
        <strain evidence="3 4">CGMCC 4.7111</strain>
    </source>
</reference>
<dbReference type="Proteomes" id="UP000600365">
    <property type="component" value="Unassembled WGS sequence"/>
</dbReference>
<keyword evidence="1" id="KW-0732">Signal</keyword>
<dbReference type="EMBL" id="BMMM01000006">
    <property type="protein sequence ID" value="GGN66559.1"/>
    <property type="molecule type" value="Genomic_DNA"/>
</dbReference>
<dbReference type="RefSeq" id="WP_189187181.1">
    <property type="nucleotide sequence ID" value="NZ_BMMM01000006.1"/>
</dbReference>
<keyword evidence="4" id="KW-1185">Reference proteome</keyword>
<evidence type="ECO:0000313" key="3">
    <source>
        <dbReference type="EMBL" id="GGN66559.1"/>
    </source>
</evidence>
<dbReference type="Pfam" id="PF01551">
    <property type="entry name" value="Peptidase_M23"/>
    <property type="match status" value="1"/>
</dbReference>
<dbReference type="PANTHER" id="PTHR21666">
    <property type="entry name" value="PEPTIDASE-RELATED"/>
    <property type="match status" value="1"/>
</dbReference>